<dbReference type="GO" id="GO:0030638">
    <property type="term" value="P:polyketide metabolic process"/>
    <property type="evidence" value="ECO:0007669"/>
    <property type="project" value="InterPro"/>
</dbReference>
<evidence type="ECO:0000313" key="1">
    <source>
        <dbReference type="EMBL" id="NYD36042.1"/>
    </source>
</evidence>
<reference evidence="1 2" key="1">
    <citation type="submission" date="2020-07" db="EMBL/GenBank/DDBJ databases">
        <title>Sequencing the genomes of 1000 actinobacteria strains.</title>
        <authorList>
            <person name="Klenk H.-P."/>
        </authorList>
    </citation>
    <scope>NUCLEOTIDE SEQUENCE [LARGE SCALE GENOMIC DNA]</scope>
    <source>
        <strain evidence="1 2">DSM 45772</strain>
    </source>
</reference>
<sequence length="132" mass="14313">MTKAVQDLMIAVERVHDALHTAIRAGAAVAHLLAEDATFDVLPSGVGATGADEIERFVAEQVVVPGDLTVRRTSRTGDRFRVVDEEVFAFTHDRELSWLLPGPPTGKPTELVVVTLTAVKRGQVTRTRMIVA</sequence>
<dbReference type="Gene3D" id="3.10.450.50">
    <property type="match status" value="1"/>
</dbReference>
<dbReference type="GO" id="GO:0008806">
    <property type="term" value="F:carboxymethylenebutenolidase activity"/>
    <property type="evidence" value="ECO:0007669"/>
    <property type="project" value="UniProtKB-EC"/>
</dbReference>
<dbReference type="RefSeq" id="WP_179793779.1">
    <property type="nucleotide sequence ID" value="NZ_BAABHP010000007.1"/>
</dbReference>
<protein>
    <submittedName>
        <fullName evidence="1">Carboxymethylenebutenolidase</fullName>
        <ecNumber evidence="1">3.1.1.45</ecNumber>
    </submittedName>
</protein>
<proteinExistence type="predicted"/>
<dbReference type="InterPro" id="IPR009959">
    <property type="entry name" value="Cyclase_SnoaL-like"/>
</dbReference>
<accession>A0A7Y9DV16</accession>
<name>A0A7Y9DV16_9PSEU</name>
<dbReference type="SUPFAM" id="SSF54427">
    <property type="entry name" value="NTF2-like"/>
    <property type="match status" value="1"/>
</dbReference>
<keyword evidence="1" id="KW-0378">Hydrolase</keyword>
<dbReference type="EC" id="3.1.1.45" evidence="1"/>
<dbReference type="PANTHER" id="PTHR38436">
    <property type="entry name" value="POLYKETIDE CYCLASE SNOAL-LIKE DOMAIN"/>
    <property type="match status" value="1"/>
</dbReference>
<dbReference type="PANTHER" id="PTHR38436:SF3">
    <property type="entry name" value="CARBOXYMETHYLENEBUTENOLIDASE-RELATED"/>
    <property type="match status" value="1"/>
</dbReference>
<dbReference type="Proteomes" id="UP000535890">
    <property type="component" value="Unassembled WGS sequence"/>
</dbReference>
<comment type="caution">
    <text evidence="1">The sequence shown here is derived from an EMBL/GenBank/DDBJ whole genome shotgun (WGS) entry which is preliminary data.</text>
</comment>
<dbReference type="AlphaFoldDB" id="A0A7Y9DV16"/>
<gene>
    <name evidence="1" type="ORF">BJ983_002144</name>
</gene>
<dbReference type="EMBL" id="JACCBN010000001">
    <property type="protein sequence ID" value="NYD36042.1"/>
    <property type="molecule type" value="Genomic_DNA"/>
</dbReference>
<evidence type="ECO:0000313" key="2">
    <source>
        <dbReference type="Proteomes" id="UP000535890"/>
    </source>
</evidence>
<dbReference type="InterPro" id="IPR032710">
    <property type="entry name" value="NTF2-like_dom_sf"/>
</dbReference>
<organism evidence="1 2">
    <name type="scientific">Actinomycetospora corticicola</name>
    <dbReference type="NCBI Taxonomy" id="663602"/>
    <lineage>
        <taxon>Bacteria</taxon>
        <taxon>Bacillati</taxon>
        <taxon>Actinomycetota</taxon>
        <taxon>Actinomycetes</taxon>
        <taxon>Pseudonocardiales</taxon>
        <taxon>Pseudonocardiaceae</taxon>
        <taxon>Actinomycetospora</taxon>
    </lineage>
</organism>
<keyword evidence="2" id="KW-1185">Reference proteome</keyword>